<dbReference type="Gramene" id="OGLUM03G24810.1">
    <property type="protein sequence ID" value="OGLUM03G24810.1"/>
    <property type="gene ID" value="OGLUM03G24810"/>
</dbReference>
<accession>A0A0D9Z9V0</accession>
<organism evidence="2">
    <name type="scientific">Oryza glumipatula</name>
    <dbReference type="NCBI Taxonomy" id="40148"/>
    <lineage>
        <taxon>Eukaryota</taxon>
        <taxon>Viridiplantae</taxon>
        <taxon>Streptophyta</taxon>
        <taxon>Embryophyta</taxon>
        <taxon>Tracheophyta</taxon>
        <taxon>Spermatophyta</taxon>
        <taxon>Magnoliopsida</taxon>
        <taxon>Liliopsida</taxon>
        <taxon>Poales</taxon>
        <taxon>Poaceae</taxon>
        <taxon>BOP clade</taxon>
        <taxon>Oryzoideae</taxon>
        <taxon>Oryzeae</taxon>
        <taxon>Oryzinae</taxon>
        <taxon>Oryza</taxon>
    </lineage>
</organism>
<evidence type="ECO:0000256" key="1">
    <source>
        <dbReference type="SAM" id="MobiDB-lite"/>
    </source>
</evidence>
<name>A0A0D9Z9V0_9ORYZ</name>
<keyword evidence="3" id="KW-1185">Reference proteome</keyword>
<dbReference type="HOGENOM" id="CLU_2658541_0_0_1"/>
<reference evidence="2" key="2">
    <citation type="submission" date="2018-05" db="EMBL/GenBank/DDBJ databases">
        <title>OgluRS3 (Oryza glumaepatula Reference Sequence Version 3).</title>
        <authorList>
            <person name="Zhang J."/>
            <person name="Kudrna D."/>
            <person name="Lee S."/>
            <person name="Talag J."/>
            <person name="Welchert J."/>
            <person name="Wing R.A."/>
        </authorList>
    </citation>
    <scope>NUCLEOTIDE SEQUENCE [LARGE SCALE GENOMIC DNA]</scope>
</reference>
<evidence type="ECO:0000313" key="2">
    <source>
        <dbReference type="EnsemblPlants" id="OGLUM03G24810.1"/>
    </source>
</evidence>
<reference evidence="2" key="1">
    <citation type="submission" date="2015-04" db="UniProtKB">
        <authorList>
            <consortium name="EnsemblPlants"/>
        </authorList>
    </citation>
    <scope>IDENTIFICATION</scope>
</reference>
<proteinExistence type="predicted"/>
<sequence length="76" mass="8385">MARPSADHSSSLQRCPWRSQKVSAATPCPSSRTPGMAPTTSASPASPLTSRRCCNILKIRPIKQNPKNMDFRKLFK</sequence>
<feature type="compositionally biased region" description="Polar residues" evidence="1">
    <location>
        <begin position="20"/>
        <end position="33"/>
    </location>
</feature>
<feature type="region of interest" description="Disordered" evidence="1">
    <location>
        <begin position="1"/>
        <end position="49"/>
    </location>
</feature>
<dbReference type="Proteomes" id="UP000026961">
    <property type="component" value="Chromosome 3"/>
</dbReference>
<protein>
    <submittedName>
        <fullName evidence="2">Uncharacterized protein</fullName>
    </submittedName>
</protein>
<feature type="compositionally biased region" description="Low complexity" evidence="1">
    <location>
        <begin position="37"/>
        <end position="49"/>
    </location>
</feature>
<dbReference type="AlphaFoldDB" id="A0A0D9Z9V0"/>
<evidence type="ECO:0000313" key="3">
    <source>
        <dbReference type="Proteomes" id="UP000026961"/>
    </source>
</evidence>
<dbReference type="EnsemblPlants" id="OGLUM03G24810.1">
    <property type="protein sequence ID" value="OGLUM03G24810.1"/>
    <property type="gene ID" value="OGLUM03G24810"/>
</dbReference>